<reference evidence="1 2" key="1">
    <citation type="submission" date="2021-06" db="EMBL/GenBank/DDBJ databases">
        <authorList>
            <person name="Palmer J.M."/>
        </authorList>
    </citation>
    <scope>NUCLEOTIDE SEQUENCE [LARGE SCALE GENOMIC DNA]</scope>
    <source>
        <strain evidence="1 2">AS_MEX2019</strain>
        <tissue evidence="1">Muscle</tissue>
    </source>
</reference>
<accession>A0ABV0XJH1</accession>
<keyword evidence="2" id="KW-1185">Reference proteome</keyword>
<evidence type="ECO:0000313" key="2">
    <source>
        <dbReference type="Proteomes" id="UP001469553"/>
    </source>
</evidence>
<dbReference type="EMBL" id="JAHRIP010004149">
    <property type="protein sequence ID" value="MEQ2281621.1"/>
    <property type="molecule type" value="Genomic_DNA"/>
</dbReference>
<dbReference type="Proteomes" id="UP001469553">
    <property type="component" value="Unassembled WGS sequence"/>
</dbReference>
<evidence type="ECO:0000313" key="1">
    <source>
        <dbReference type="EMBL" id="MEQ2281621.1"/>
    </source>
</evidence>
<proteinExistence type="predicted"/>
<gene>
    <name evidence="1" type="ORF">AMECASPLE_032255</name>
</gene>
<comment type="caution">
    <text evidence="1">The sequence shown here is derived from an EMBL/GenBank/DDBJ whole genome shotgun (WGS) entry which is preliminary data.</text>
</comment>
<feature type="non-terminal residue" evidence="1">
    <location>
        <position position="1"/>
    </location>
</feature>
<protein>
    <submittedName>
        <fullName evidence="1">Uncharacterized protein</fullName>
    </submittedName>
</protein>
<name>A0ABV0XJH1_9TELE</name>
<sequence length="118" mass="13474">EGEDGLCVSYLLLSGPLCLCMPLYWLCLLRVACNQLLLLSLLKELNSMGKTTLPLFQHVWTLTVERTPKENTQTQIDKTLIFIRRGSHIITCMYKQSHMEISLFLTATSFISCELNSF</sequence>
<organism evidence="1 2">
    <name type="scientific">Ameca splendens</name>
    <dbReference type="NCBI Taxonomy" id="208324"/>
    <lineage>
        <taxon>Eukaryota</taxon>
        <taxon>Metazoa</taxon>
        <taxon>Chordata</taxon>
        <taxon>Craniata</taxon>
        <taxon>Vertebrata</taxon>
        <taxon>Euteleostomi</taxon>
        <taxon>Actinopterygii</taxon>
        <taxon>Neopterygii</taxon>
        <taxon>Teleostei</taxon>
        <taxon>Neoteleostei</taxon>
        <taxon>Acanthomorphata</taxon>
        <taxon>Ovalentaria</taxon>
        <taxon>Atherinomorphae</taxon>
        <taxon>Cyprinodontiformes</taxon>
        <taxon>Goodeidae</taxon>
        <taxon>Ameca</taxon>
    </lineage>
</organism>